<dbReference type="AlphaFoldDB" id="A0A4R8DQF0"/>
<keyword evidence="1" id="KW-0813">Transport</keyword>
<keyword evidence="2 6" id="KW-0349">Heme</keyword>
<evidence type="ECO:0000256" key="6">
    <source>
        <dbReference type="PIRSR" id="PIRSR602324-1"/>
    </source>
</evidence>
<organism evidence="9 10">
    <name type="scientific">Dinghuibacter silviterrae</name>
    <dbReference type="NCBI Taxonomy" id="1539049"/>
    <lineage>
        <taxon>Bacteria</taxon>
        <taxon>Pseudomonadati</taxon>
        <taxon>Bacteroidota</taxon>
        <taxon>Chitinophagia</taxon>
        <taxon>Chitinophagales</taxon>
        <taxon>Chitinophagaceae</taxon>
        <taxon>Dinghuibacter</taxon>
    </lineage>
</organism>
<evidence type="ECO:0000313" key="10">
    <source>
        <dbReference type="Proteomes" id="UP000294498"/>
    </source>
</evidence>
<evidence type="ECO:0000259" key="8">
    <source>
        <dbReference type="PROSITE" id="PS51007"/>
    </source>
</evidence>
<reference evidence="9 10" key="1">
    <citation type="submission" date="2019-03" db="EMBL/GenBank/DDBJ databases">
        <title>Genomic Encyclopedia of Type Strains, Phase IV (KMG-IV): sequencing the most valuable type-strain genomes for metagenomic binning, comparative biology and taxonomic classification.</title>
        <authorList>
            <person name="Goeker M."/>
        </authorList>
    </citation>
    <scope>NUCLEOTIDE SEQUENCE [LARGE SCALE GENOMIC DNA]</scope>
    <source>
        <strain evidence="9 10">DSM 100059</strain>
    </source>
</reference>
<evidence type="ECO:0000256" key="2">
    <source>
        <dbReference type="ARBA" id="ARBA00022617"/>
    </source>
</evidence>
<dbReference type="InterPro" id="IPR009056">
    <property type="entry name" value="Cyt_c-like_dom"/>
</dbReference>
<comment type="PTM">
    <text evidence="6">Binds 1 heme c group covalently per subunit.</text>
</comment>
<dbReference type="Gene3D" id="1.10.760.10">
    <property type="entry name" value="Cytochrome c-like domain"/>
    <property type="match status" value="1"/>
</dbReference>
<dbReference type="PRINTS" id="PR00606">
    <property type="entry name" value="CYTCHROMECID"/>
</dbReference>
<feature type="binding site" description="covalent" evidence="6">
    <location>
        <position position="68"/>
    </location>
    <ligand>
        <name>heme c</name>
        <dbReference type="ChEBI" id="CHEBI:61717"/>
    </ligand>
</feature>
<gene>
    <name evidence="9" type="ORF">EDB95_0634</name>
</gene>
<dbReference type="GO" id="GO:0009055">
    <property type="term" value="F:electron transfer activity"/>
    <property type="evidence" value="ECO:0007669"/>
    <property type="project" value="InterPro"/>
</dbReference>
<accession>A0A4R8DQF0</accession>
<dbReference type="GO" id="GO:0020037">
    <property type="term" value="F:heme binding"/>
    <property type="evidence" value="ECO:0007669"/>
    <property type="project" value="InterPro"/>
</dbReference>
<keyword evidence="4" id="KW-0249">Electron transport</keyword>
<feature type="binding site" description="covalent" evidence="6">
    <location>
        <position position="114"/>
    </location>
    <ligand>
        <name>heme c</name>
        <dbReference type="ChEBI" id="CHEBI:61717"/>
    </ligand>
</feature>
<evidence type="ECO:0000256" key="1">
    <source>
        <dbReference type="ARBA" id="ARBA00022448"/>
    </source>
</evidence>
<keyword evidence="3 6" id="KW-0479">Metal-binding</keyword>
<evidence type="ECO:0000256" key="3">
    <source>
        <dbReference type="ARBA" id="ARBA00022723"/>
    </source>
</evidence>
<dbReference type="PROSITE" id="PS51007">
    <property type="entry name" value="CYTC"/>
    <property type="match status" value="1"/>
</dbReference>
<feature type="domain" description="Cytochrome c" evidence="8">
    <location>
        <begin position="38"/>
        <end position="136"/>
    </location>
</feature>
<feature type="binding site" description="covalent" evidence="6">
    <location>
        <position position="64"/>
    </location>
    <ligand>
        <name>heme c</name>
        <dbReference type="ChEBI" id="CHEBI:61717"/>
    </ligand>
</feature>
<dbReference type="PROSITE" id="PS51257">
    <property type="entry name" value="PROKAR_LIPOPROTEIN"/>
    <property type="match status" value="1"/>
</dbReference>
<name>A0A4R8DQF0_9BACT</name>
<dbReference type="SUPFAM" id="SSF46626">
    <property type="entry name" value="Cytochrome c"/>
    <property type="match status" value="1"/>
</dbReference>
<keyword evidence="10" id="KW-1185">Reference proteome</keyword>
<evidence type="ECO:0000256" key="5">
    <source>
        <dbReference type="ARBA" id="ARBA00023004"/>
    </source>
</evidence>
<dbReference type="InterPro" id="IPR002324">
    <property type="entry name" value="Cyt_c_ID"/>
</dbReference>
<dbReference type="EMBL" id="SODV01000001">
    <property type="protein sequence ID" value="TDW99624.1"/>
    <property type="molecule type" value="Genomic_DNA"/>
</dbReference>
<dbReference type="Proteomes" id="UP000294498">
    <property type="component" value="Unassembled WGS sequence"/>
</dbReference>
<feature type="region of interest" description="Disordered" evidence="7">
    <location>
        <begin position="19"/>
        <end position="54"/>
    </location>
</feature>
<comment type="caution">
    <text evidence="9">The sequence shown here is derived from an EMBL/GenBank/DDBJ whole genome shotgun (WGS) entry which is preliminary data.</text>
</comment>
<dbReference type="GO" id="GO:0005506">
    <property type="term" value="F:iron ion binding"/>
    <property type="evidence" value="ECO:0007669"/>
    <property type="project" value="InterPro"/>
</dbReference>
<sequence>MKQLIGIVSLLALAACGGNSGGTQPSAPDSSSAVAKAPDASTGTASGAEHTGHPGYGIMLQNDCKTCHTPDAPSTGPSFAMIAARYDSTKTGTVENLAKKVIAGGKGNWGQVPMTPHPSLSQQDAETLVRYILSYKQ</sequence>
<protein>
    <submittedName>
        <fullName evidence="9">Cytochrome c</fullName>
    </submittedName>
</protein>
<dbReference type="OrthoDB" id="9814063at2"/>
<dbReference type="Pfam" id="PF00034">
    <property type="entry name" value="Cytochrom_C"/>
    <property type="match status" value="1"/>
</dbReference>
<feature type="compositionally biased region" description="Polar residues" evidence="7">
    <location>
        <begin position="22"/>
        <end position="33"/>
    </location>
</feature>
<keyword evidence="5 6" id="KW-0408">Iron</keyword>
<dbReference type="InterPro" id="IPR036909">
    <property type="entry name" value="Cyt_c-like_dom_sf"/>
</dbReference>
<proteinExistence type="predicted"/>
<dbReference type="RefSeq" id="WP_133990478.1">
    <property type="nucleotide sequence ID" value="NZ_SODV01000001.1"/>
</dbReference>
<evidence type="ECO:0000313" key="9">
    <source>
        <dbReference type="EMBL" id="TDW99624.1"/>
    </source>
</evidence>
<evidence type="ECO:0000256" key="7">
    <source>
        <dbReference type="SAM" id="MobiDB-lite"/>
    </source>
</evidence>
<evidence type="ECO:0000256" key="4">
    <source>
        <dbReference type="ARBA" id="ARBA00022982"/>
    </source>
</evidence>